<keyword evidence="3" id="KW-1185">Reference proteome</keyword>
<evidence type="ECO:0000313" key="2">
    <source>
        <dbReference type="EMBL" id="KAK0714324.1"/>
    </source>
</evidence>
<organism evidence="2 3">
    <name type="scientific">Apiosordaria backusii</name>
    <dbReference type="NCBI Taxonomy" id="314023"/>
    <lineage>
        <taxon>Eukaryota</taxon>
        <taxon>Fungi</taxon>
        <taxon>Dikarya</taxon>
        <taxon>Ascomycota</taxon>
        <taxon>Pezizomycotina</taxon>
        <taxon>Sordariomycetes</taxon>
        <taxon>Sordariomycetidae</taxon>
        <taxon>Sordariales</taxon>
        <taxon>Lasiosphaeriaceae</taxon>
        <taxon>Apiosordaria</taxon>
    </lineage>
</organism>
<sequence length="76" mass="7878">MGKRKMDEAAAERIRAARGDKDPFARRAAITVRQSKEGGESSSGSQSGAKKEGDGKKEGSSSSGSSKGSSSSNWRA</sequence>
<name>A0AA40AEG8_9PEZI</name>
<comment type="caution">
    <text evidence="2">The sequence shown here is derived from an EMBL/GenBank/DDBJ whole genome shotgun (WGS) entry which is preliminary data.</text>
</comment>
<dbReference type="AlphaFoldDB" id="A0AA40AEG8"/>
<feature type="compositionally biased region" description="Basic and acidic residues" evidence="1">
    <location>
        <begin position="1"/>
        <end position="25"/>
    </location>
</feature>
<feature type="region of interest" description="Disordered" evidence="1">
    <location>
        <begin position="1"/>
        <end position="76"/>
    </location>
</feature>
<reference evidence="2" key="1">
    <citation type="submission" date="2023-06" db="EMBL/GenBank/DDBJ databases">
        <title>Genome-scale phylogeny and comparative genomics of the fungal order Sordariales.</title>
        <authorList>
            <consortium name="Lawrence Berkeley National Laboratory"/>
            <person name="Hensen N."/>
            <person name="Bonometti L."/>
            <person name="Westerberg I."/>
            <person name="Brannstrom I.O."/>
            <person name="Guillou S."/>
            <person name="Cros-Aarteil S."/>
            <person name="Calhoun S."/>
            <person name="Haridas S."/>
            <person name="Kuo A."/>
            <person name="Mondo S."/>
            <person name="Pangilinan J."/>
            <person name="Riley R."/>
            <person name="Labutti K."/>
            <person name="Andreopoulos B."/>
            <person name="Lipzen A."/>
            <person name="Chen C."/>
            <person name="Yanf M."/>
            <person name="Daum C."/>
            <person name="Ng V."/>
            <person name="Clum A."/>
            <person name="Steindorff A."/>
            <person name="Ohm R."/>
            <person name="Martin F."/>
            <person name="Silar P."/>
            <person name="Natvig D."/>
            <person name="Lalanne C."/>
            <person name="Gautier V."/>
            <person name="Ament-Velasquez S.L."/>
            <person name="Kruys A."/>
            <person name="Hutchinson M.I."/>
            <person name="Powell A.J."/>
            <person name="Barry K."/>
            <person name="Miller A.N."/>
            <person name="Grigoriev I.V."/>
            <person name="Debuchy R."/>
            <person name="Gladieux P."/>
            <person name="Thoren M.H."/>
            <person name="Johannesson H."/>
        </authorList>
    </citation>
    <scope>NUCLEOTIDE SEQUENCE</scope>
    <source>
        <strain evidence="2">CBS 540.89</strain>
    </source>
</reference>
<evidence type="ECO:0000256" key="1">
    <source>
        <dbReference type="SAM" id="MobiDB-lite"/>
    </source>
</evidence>
<feature type="compositionally biased region" description="Basic and acidic residues" evidence="1">
    <location>
        <begin position="49"/>
        <end position="59"/>
    </location>
</feature>
<feature type="compositionally biased region" description="Low complexity" evidence="1">
    <location>
        <begin position="60"/>
        <end position="76"/>
    </location>
</feature>
<protein>
    <submittedName>
        <fullName evidence="2">Uncharacterized protein</fullName>
    </submittedName>
</protein>
<accession>A0AA40AEG8</accession>
<proteinExistence type="predicted"/>
<dbReference type="EMBL" id="JAUKTV010000015">
    <property type="protein sequence ID" value="KAK0714324.1"/>
    <property type="molecule type" value="Genomic_DNA"/>
</dbReference>
<gene>
    <name evidence="2" type="ORF">B0T21DRAFT_454568</name>
</gene>
<evidence type="ECO:0000313" key="3">
    <source>
        <dbReference type="Proteomes" id="UP001172159"/>
    </source>
</evidence>
<dbReference type="Proteomes" id="UP001172159">
    <property type="component" value="Unassembled WGS sequence"/>
</dbReference>